<evidence type="ECO:0000256" key="1">
    <source>
        <dbReference type="SAM" id="SignalP"/>
    </source>
</evidence>
<reference evidence="2" key="1">
    <citation type="submission" date="2020-03" db="EMBL/GenBank/DDBJ databases">
        <authorList>
            <person name="Weist P."/>
        </authorList>
    </citation>
    <scope>NUCLEOTIDE SEQUENCE</scope>
</reference>
<comment type="caution">
    <text evidence="2">The sequence shown here is derived from an EMBL/GenBank/DDBJ whole genome shotgun (WGS) entry which is preliminary data.</text>
</comment>
<keyword evidence="3" id="KW-1185">Reference proteome</keyword>
<feature type="non-terminal residue" evidence="2">
    <location>
        <position position="1"/>
    </location>
</feature>
<accession>A0A9N7YR22</accession>
<name>A0A9N7YR22_PLEPL</name>
<protein>
    <submittedName>
        <fullName evidence="2">Uncharacterized protein</fullName>
    </submittedName>
</protein>
<sequence length="62" mass="7154">PGAETRLLLLLLLLLPVCLPASDLCAQERPWRLVSRVNELWSPELEKVKYLKQKLTETPKSR</sequence>
<feature type="signal peptide" evidence="1">
    <location>
        <begin position="1"/>
        <end position="20"/>
    </location>
</feature>
<organism evidence="2 3">
    <name type="scientific">Pleuronectes platessa</name>
    <name type="common">European plaice</name>
    <dbReference type="NCBI Taxonomy" id="8262"/>
    <lineage>
        <taxon>Eukaryota</taxon>
        <taxon>Metazoa</taxon>
        <taxon>Chordata</taxon>
        <taxon>Craniata</taxon>
        <taxon>Vertebrata</taxon>
        <taxon>Euteleostomi</taxon>
        <taxon>Actinopterygii</taxon>
        <taxon>Neopterygii</taxon>
        <taxon>Teleostei</taxon>
        <taxon>Neoteleostei</taxon>
        <taxon>Acanthomorphata</taxon>
        <taxon>Carangaria</taxon>
        <taxon>Pleuronectiformes</taxon>
        <taxon>Pleuronectoidei</taxon>
        <taxon>Pleuronectidae</taxon>
        <taxon>Pleuronectes</taxon>
    </lineage>
</organism>
<dbReference type="EMBL" id="CADEAL010002588">
    <property type="protein sequence ID" value="CAB1441201.1"/>
    <property type="molecule type" value="Genomic_DNA"/>
</dbReference>
<gene>
    <name evidence="2" type="ORF">PLEPLA_LOCUS28984</name>
</gene>
<dbReference type="Proteomes" id="UP001153269">
    <property type="component" value="Unassembled WGS sequence"/>
</dbReference>
<feature type="chain" id="PRO_5040454449" evidence="1">
    <location>
        <begin position="21"/>
        <end position="62"/>
    </location>
</feature>
<evidence type="ECO:0000313" key="2">
    <source>
        <dbReference type="EMBL" id="CAB1441201.1"/>
    </source>
</evidence>
<evidence type="ECO:0000313" key="3">
    <source>
        <dbReference type="Proteomes" id="UP001153269"/>
    </source>
</evidence>
<dbReference type="AlphaFoldDB" id="A0A9N7YR22"/>
<proteinExistence type="predicted"/>
<keyword evidence="1" id="KW-0732">Signal</keyword>